<evidence type="ECO:0000313" key="1">
    <source>
        <dbReference type="EMBL" id="MUG43485.1"/>
    </source>
</evidence>
<accession>A0A7X3CM21</accession>
<dbReference type="RefSeq" id="WP_155608974.1">
    <property type="nucleotide sequence ID" value="NZ_WNZW01000001.1"/>
</dbReference>
<dbReference type="EMBL" id="WNZW01000001">
    <property type="protein sequence ID" value="MUG43485.1"/>
    <property type="molecule type" value="Genomic_DNA"/>
</dbReference>
<reference evidence="1 2" key="1">
    <citation type="submission" date="2019-11" db="EMBL/GenBank/DDBJ databases">
        <title>Draft genome sequences of five Paenibacillus species of dairy origin.</title>
        <authorList>
            <person name="Olajide A.M."/>
            <person name="Chen S."/>
            <person name="Lapointe G."/>
        </authorList>
    </citation>
    <scope>NUCLEOTIDE SEQUENCE [LARGE SCALE GENOMIC DNA]</scope>
    <source>
        <strain evidence="1 2">12CR55</strain>
    </source>
</reference>
<dbReference type="Proteomes" id="UP000447876">
    <property type="component" value="Unassembled WGS sequence"/>
</dbReference>
<gene>
    <name evidence="1" type="ORF">GNP95_00440</name>
</gene>
<evidence type="ECO:0000313" key="2">
    <source>
        <dbReference type="Proteomes" id="UP000447876"/>
    </source>
</evidence>
<proteinExistence type="predicted"/>
<dbReference type="OrthoDB" id="1975977at2"/>
<dbReference type="AlphaFoldDB" id="A0A7X3CM21"/>
<sequence length="110" mass="12282">MITSEQPEAKLSLLSKLYAILKQLQNHLSIGVRQMEQAYGPELPSLMALEIQSLVLGGSEPAMLGRSAAPSDWLEDISRKLGISRRHSHRIFRQAYGMPPRDTQKQSLAI</sequence>
<organism evidence="1 2">
    <name type="scientific">Paenibacillus woosongensis</name>
    <dbReference type="NCBI Taxonomy" id="307580"/>
    <lineage>
        <taxon>Bacteria</taxon>
        <taxon>Bacillati</taxon>
        <taxon>Bacillota</taxon>
        <taxon>Bacilli</taxon>
        <taxon>Bacillales</taxon>
        <taxon>Paenibacillaceae</taxon>
        <taxon>Paenibacillus</taxon>
    </lineage>
</organism>
<protein>
    <submittedName>
        <fullName evidence="1">Uncharacterized protein</fullName>
    </submittedName>
</protein>
<dbReference type="Gene3D" id="1.10.10.60">
    <property type="entry name" value="Homeodomain-like"/>
    <property type="match status" value="1"/>
</dbReference>
<comment type="caution">
    <text evidence="1">The sequence shown here is derived from an EMBL/GenBank/DDBJ whole genome shotgun (WGS) entry which is preliminary data.</text>
</comment>
<name>A0A7X3CM21_9BACL</name>